<dbReference type="Proteomes" id="UP000024635">
    <property type="component" value="Unassembled WGS sequence"/>
</dbReference>
<evidence type="ECO:0008006" key="4">
    <source>
        <dbReference type="Google" id="ProtNLM"/>
    </source>
</evidence>
<gene>
    <name evidence="2" type="primary">Acey_s0100.g3323</name>
    <name evidence="2" type="synonym">Acey-nars-2</name>
    <name evidence="2" type="ORF">Y032_0100g3323</name>
</gene>
<accession>A0A016TIQ5</accession>
<organism evidence="2 3">
    <name type="scientific">Ancylostoma ceylanicum</name>
    <dbReference type="NCBI Taxonomy" id="53326"/>
    <lineage>
        <taxon>Eukaryota</taxon>
        <taxon>Metazoa</taxon>
        <taxon>Ecdysozoa</taxon>
        <taxon>Nematoda</taxon>
        <taxon>Chromadorea</taxon>
        <taxon>Rhabditida</taxon>
        <taxon>Rhabditina</taxon>
        <taxon>Rhabditomorpha</taxon>
        <taxon>Strongyloidea</taxon>
        <taxon>Ancylostomatidae</taxon>
        <taxon>Ancylostomatinae</taxon>
        <taxon>Ancylostoma</taxon>
    </lineage>
</organism>
<dbReference type="AlphaFoldDB" id="A0A016TIQ5"/>
<feature type="transmembrane region" description="Helical" evidence="1">
    <location>
        <begin position="79"/>
        <end position="99"/>
    </location>
</feature>
<evidence type="ECO:0000313" key="2">
    <source>
        <dbReference type="EMBL" id="EYC02468.1"/>
    </source>
</evidence>
<sequence length="113" mass="12559">MTVPSRSVVWAFLRSTRCFSNESVKIPSDIGPSSIRLNGWVQKVQKCGTNVFLHISDGLSPEPVQVVMQKELCRLGTSFNYYCYYLFSFSAISSGTIVLQRIGGIMVSMGPQK</sequence>
<evidence type="ECO:0000256" key="1">
    <source>
        <dbReference type="SAM" id="Phobius"/>
    </source>
</evidence>
<name>A0A016TIQ5_9BILA</name>
<keyword evidence="3" id="KW-1185">Reference proteome</keyword>
<protein>
    <recommendedName>
        <fullName evidence="4">OB domain-containing protein</fullName>
    </recommendedName>
</protein>
<reference evidence="3" key="1">
    <citation type="journal article" date="2015" name="Nat. Genet.">
        <title>The genome and transcriptome of the zoonotic hookworm Ancylostoma ceylanicum identify infection-specific gene families.</title>
        <authorList>
            <person name="Schwarz E.M."/>
            <person name="Hu Y."/>
            <person name="Antoshechkin I."/>
            <person name="Miller M.M."/>
            <person name="Sternberg P.W."/>
            <person name="Aroian R.V."/>
        </authorList>
    </citation>
    <scope>NUCLEOTIDE SEQUENCE</scope>
    <source>
        <strain evidence="3">HY135</strain>
    </source>
</reference>
<evidence type="ECO:0000313" key="3">
    <source>
        <dbReference type="Proteomes" id="UP000024635"/>
    </source>
</evidence>
<keyword evidence="1" id="KW-1133">Transmembrane helix</keyword>
<dbReference type="OrthoDB" id="360585at2759"/>
<keyword evidence="1" id="KW-0812">Transmembrane</keyword>
<proteinExistence type="predicted"/>
<comment type="caution">
    <text evidence="2">The sequence shown here is derived from an EMBL/GenBank/DDBJ whole genome shotgun (WGS) entry which is preliminary data.</text>
</comment>
<keyword evidence="1" id="KW-0472">Membrane</keyword>
<dbReference type="EMBL" id="JARK01001436">
    <property type="protein sequence ID" value="EYC02468.1"/>
    <property type="molecule type" value="Genomic_DNA"/>
</dbReference>